<dbReference type="AlphaFoldDB" id="A0A0B5E6X5"/>
<feature type="signal peptide" evidence="1">
    <location>
        <begin position="1"/>
        <end position="34"/>
    </location>
</feature>
<evidence type="ECO:0000256" key="1">
    <source>
        <dbReference type="SAM" id="SignalP"/>
    </source>
</evidence>
<sequence length="723" mass="79158">MIQHKTILTRGTRTGRSLFAASLLLLGPVTGAAAQDGPPAGIARAPTLSYNLFGAPGLIDMPSAEMAAEGDLSATVSHFGGTTRTTLSFQILPRLAGSFRYSHIDPYNTDGDELYDRSFDLRYLLLEEGQWSPALAIGLQDFIGTSVYSSEYIVATKHITPTLSVTGGIGWGRLASYGTFDNPLGAISDHFDTREGGFVGRGGRPKPSRWFTGDAAAFGGLAWQVTDKLVFKAEYSSDDFDRERRSGANDWESPFNFGLDYRLAQNISAQGYYLHGTEVGASLTLTFNPRESTAYGGLEPAPPPVAVRAPGASADLGWTTGETVTTDSLAQTRKMMNTLGLDFEAVSLSADTVTLKLRNHRYGASAEAVGRAARVMTRTLPASVETFRIIPIENGQPQSMVTLKRRDLEAFEFAARAPQESRARAQIDEAPLGDADQIAPEDLYPRFRWSLGPYIALSYFDPDRPVRADLGLELNAQYDLSPGVRISGALRKKLAGNVGGSDPSNSVLPHVRSDASLYSEEGDPGIEHLTAAHFGRPGEHLYSRITAGLLEPMFAGISGELLWKPVDSRLALGAEVNYVWQREFDQMFGLQDYEVATGHVSAYYDFDRGFLAQVDVGRYLAGDWGATFALDREFRNGFRVGAYVTLTDVSFDDFGEGSFDKGLRFTIPVETLFGTPDRRVQQTTLQSLARDGGARLRVDDRLYETVRKNHETALTESWGRFWR</sequence>
<evidence type="ECO:0000313" key="3">
    <source>
        <dbReference type="Proteomes" id="UP000031521"/>
    </source>
</evidence>
<dbReference type="STRING" id="1208324.P73_4061"/>
<accession>A0A0B5E6X5</accession>
<name>A0A0B5E6X5_9RHOB</name>
<dbReference type="OrthoDB" id="19542at2"/>
<keyword evidence="1" id="KW-0732">Signal</keyword>
<proteinExistence type="predicted"/>
<dbReference type="InterPro" id="IPR010344">
    <property type="entry name" value="YbjH"/>
</dbReference>
<organism evidence="2 3">
    <name type="scientific">Celeribacter indicus</name>
    <dbReference type="NCBI Taxonomy" id="1208324"/>
    <lineage>
        <taxon>Bacteria</taxon>
        <taxon>Pseudomonadati</taxon>
        <taxon>Pseudomonadota</taxon>
        <taxon>Alphaproteobacteria</taxon>
        <taxon>Rhodobacterales</taxon>
        <taxon>Roseobacteraceae</taxon>
        <taxon>Celeribacter</taxon>
    </lineage>
</organism>
<feature type="chain" id="PRO_5002101928" description="Lipoprotein" evidence="1">
    <location>
        <begin position="35"/>
        <end position="723"/>
    </location>
</feature>
<gene>
    <name evidence="2" type="ORF">P73_4061</name>
</gene>
<dbReference type="Pfam" id="PF06082">
    <property type="entry name" value="YjbH"/>
    <property type="match status" value="1"/>
</dbReference>
<dbReference type="RefSeq" id="WP_082033318.1">
    <property type="nucleotide sequence ID" value="NZ_CP004393.1"/>
</dbReference>
<protein>
    <recommendedName>
        <fullName evidence="4">Lipoprotein</fullName>
    </recommendedName>
</protein>
<evidence type="ECO:0000313" key="2">
    <source>
        <dbReference type="EMBL" id="AJE48776.1"/>
    </source>
</evidence>
<dbReference type="HOGENOM" id="CLU_007558_1_0_5"/>
<keyword evidence="3" id="KW-1185">Reference proteome</keyword>
<dbReference type="KEGG" id="cid:P73_4061"/>
<evidence type="ECO:0008006" key="4">
    <source>
        <dbReference type="Google" id="ProtNLM"/>
    </source>
</evidence>
<dbReference type="Proteomes" id="UP000031521">
    <property type="component" value="Chromosome"/>
</dbReference>
<dbReference type="EMBL" id="CP004393">
    <property type="protein sequence ID" value="AJE48776.1"/>
    <property type="molecule type" value="Genomic_DNA"/>
</dbReference>
<reference evidence="2 3" key="1">
    <citation type="journal article" date="2014" name="Int. J. Syst. Evol. Microbiol.">
        <title>Celeribacter indicus sp. nov., a polycyclic aromatic hydrocarbon-degrading bacterium from deep-sea sediment and reclassification of Huaishuia halophila as Celeribacter halophilus comb. nov.</title>
        <authorList>
            <person name="Lai Q."/>
            <person name="Cao J."/>
            <person name="Yuan J."/>
            <person name="Li F."/>
            <person name="Shao Z."/>
        </authorList>
    </citation>
    <scope>NUCLEOTIDE SEQUENCE [LARGE SCALE GENOMIC DNA]</scope>
    <source>
        <strain evidence="2">P73</strain>
    </source>
</reference>